<name>V5IMD0_NEUCR</name>
<gene>
    <name evidence="2" type="ORF">NCU16818</name>
</gene>
<dbReference type="RefSeq" id="XP_011394405.1">
    <property type="nucleotide sequence ID" value="XM_011396103.1"/>
</dbReference>
<dbReference type="Proteomes" id="UP000001805">
    <property type="component" value="Chromosome 4, Linkage Group IV"/>
</dbReference>
<evidence type="ECO:0000256" key="1">
    <source>
        <dbReference type="SAM" id="MobiDB-lite"/>
    </source>
</evidence>
<dbReference type="AlphaFoldDB" id="V5IMD0"/>
<reference evidence="2 3" key="1">
    <citation type="journal article" date="2003" name="Nature">
        <title>The genome sequence of the filamentous fungus Neurospora crassa.</title>
        <authorList>
            <person name="Galagan J.E."/>
            <person name="Calvo S.E."/>
            <person name="Borkovich K.A."/>
            <person name="Selker E.U."/>
            <person name="Read N.D."/>
            <person name="Jaffe D."/>
            <person name="FitzHugh W."/>
            <person name="Ma L.J."/>
            <person name="Smirnov S."/>
            <person name="Purcell S."/>
            <person name="Rehman B."/>
            <person name="Elkins T."/>
            <person name="Engels R."/>
            <person name="Wang S."/>
            <person name="Nielsen C.B."/>
            <person name="Butler J."/>
            <person name="Endrizzi M."/>
            <person name="Qui D."/>
            <person name="Ianakiev P."/>
            <person name="Bell-Pedersen D."/>
            <person name="Nelson M.A."/>
            <person name="Werner-Washburne M."/>
            <person name="Selitrennikoff C.P."/>
            <person name="Kinsey J.A."/>
            <person name="Braun E.L."/>
            <person name="Zelter A."/>
            <person name="Schulte U."/>
            <person name="Kothe G.O."/>
            <person name="Jedd G."/>
            <person name="Mewes W."/>
            <person name="Staben C."/>
            <person name="Marcotte E."/>
            <person name="Greenberg D."/>
            <person name="Roy A."/>
            <person name="Foley K."/>
            <person name="Naylor J."/>
            <person name="Stange-Thomann N."/>
            <person name="Barrett R."/>
            <person name="Gnerre S."/>
            <person name="Kamal M."/>
            <person name="Kamvysselis M."/>
            <person name="Mauceli E."/>
            <person name="Bielke C."/>
            <person name="Rudd S."/>
            <person name="Frishman D."/>
            <person name="Krystofova S."/>
            <person name="Rasmussen C."/>
            <person name="Metzenberg R.L."/>
            <person name="Perkins D.D."/>
            <person name="Kroken S."/>
            <person name="Cogoni C."/>
            <person name="Macino G."/>
            <person name="Catcheside D."/>
            <person name="Li W."/>
            <person name="Pratt R.J."/>
            <person name="Osmani S.A."/>
            <person name="DeSouza C.P."/>
            <person name="Glass L."/>
            <person name="Orbach M.J."/>
            <person name="Berglund J.A."/>
            <person name="Voelker R."/>
            <person name="Yarden O."/>
            <person name="Plamann M."/>
            <person name="Seiler S."/>
            <person name="Dunlap J."/>
            <person name="Radford A."/>
            <person name="Aramayo R."/>
            <person name="Natvig D.O."/>
            <person name="Alex L.A."/>
            <person name="Mannhaupt G."/>
            <person name="Ebbole D.J."/>
            <person name="Freitag M."/>
            <person name="Paulsen I."/>
            <person name="Sachs M.S."/>
            <person name="Lander E.S."/>
            <person name="Nusbaum C."/>
            <person name="Birren B."/>
        </authorList>
    </citation>
    <scope>NUCLEOTIDE SEQUENCE [LARGE SCALE GENOMIC DNA]</scope>
    <source>
        <strain evidence="3">ATCC 24698 / 74-OR23-1A / CBS 708.71 / DSM 1257 / FGSC 987</strain>
    </source>
</reference>
<sequence>MTSIREPSLSKALHETEDLDHRWHVSPVCPLSGVFARSSLANSSTHPAGIGKERFLGGDSQSRSRQRQDKMPSSRSHHRCTTSVHRTPVRYTCKYRRSFREMEGSELREVHLGHLKNHGDIVMLSPSLSGFLTGHVSAYNISEPSTTRTRACSDIETLLGFPNPKRAMIARREKQGLGGA</sequence>
<keyword evidence="3" id="KW-1185">Reference proteome</keyword>
<dbReference type="InParanoid" id="V5IMD0"/>
<accession>V5IMD0</accession>
<dbReference type="EMBL" id="CM002239">
    <property type="protein sequence ID" value="ESA42948.1"/>
    <property type="molecule type" value="Genomic_DNA"/>
</dbReference>
<dbReference type="GeneID" id="23569670"/>
<protein>
    <submittedName>
        <fullName evidence="2">Uncharacterized protein</fullName>
    </submittedName>
</protein>
<evidence type="ECO:0000313" key="3">
    <source>
        <dbReference type="Proteomes" id="UP000001805"/>
    </source>
</evidence>
<feature type="region of interest" description="Disordered" evidence="1">
    <location>
        <begin position="42"/>
        <end position="83"/>
    </location>
</feature>
<organism evidence="2 3">
    <name type="scientific">Neurospora crassa (strain ATCC 24698 / 74-OR23-1A / CBS 708.71 / DSM 1257 / FGSC 987)</name>
    <dbReference type="NCBI Taxonomy" id="367110"/>
    <lineage>
        <taxon>Eukaryota</taxon>
        <taxon>Fungi</taxon>
        <taxon>Dikarya</taxon>
        <taxon>Ascomycota</taxon>
        <taxon>Pezizomycotina</taxon>
        <taxon>Sordariomycetes</taxon>
        <taxon>Sordariomycetidae</taxon>
        <taxon>Sordariales</taxon>
        <taxon>Sordariaceae</taxon>
        <taxon>Neurospora</taxon>
    </lineage>
</organism>
<proteinExistence type="predicted"/>
<dbReference type="VEuPathDB" id="FungiDB:NCU16818"/>
<evidence type="ECO:0000313" key="2">
    <source>
        <dbReference type="EMBL" id="ESA42948.1"/>
    </source>
</evidence>
<dbReference type="KEGG" id="ncr:NCU16818"/>